<dbReference type="CDD" id="cd00090">
    <property type="entry name" value="HTH_ARSR"/>
    <property type="match status" value="1"/>
</dbReference>
<protein>
    <submittedName>
        <fullName evidence="3">Putative ArsR family transcriptional regulator</fullName>
    </submittedName>
</protein>
<feature type="domain" description="HTH iclR-type" evidence="2">
    <location>
        <begin position="18"/>
        <end position="65"/>
    </location>
</feature>
<reference evidence="3 4" key="1">
    <citation type="submission" date="2020-08" db="EMBL/GenBank/DDBJ databases">
        <title>Sequencing the genomes of 1000 actinobacteria strains.</title>
        <authorList>
            <person name="Klenk H.-P."/>
        </authorList>
    </citation>
    <scope>NUCLEOTIDE SEQUENCE [LARGE SCALE GENOMIC DNA]</scope>
    <source>
        <strain evidence="3 4">DSM 45886</strain>
    </source>
</reference>
<sequence>MDRWQWGDRHDRSPLGERRAQILDLLRAARTPLGVQEIAEGTGLHLNTARFHLDGLVDAGLAERETESRDQPGRPRVVYRAVPTDPDPGTGTRSYRLLAEILTGVTAHATPNPSVVASEAGRTWGRYLTERPAPFQRITRDEAIGRLTGVLTDIGFNPVVGPVESQPQILLRHCPFREIAEHSREVVCAVHLGLMQGVLSELRAPVTVDRLDPFVEPRLCRAHLTDSVPTDTDTADAGPADARAGVGDSDSGLTNGNGNGDSGLTNGNGDSDGD</sequence>
<name>A0A7W7SU86_9ACTN</name>
<dbReference type="RefSeq" id="WP_184536704.1">
    <property type="nucleotide sequence ID" value="NZ_JACHJW010000001.1"/>
</dbReference>
<keyword evidence="4" id="KW-1185">Reference proteome</keyword>
<evidence type="ECO:0000256" key="1">
    <source>
        <dbReference type="SAM" id="MobiDB-lite"/>
    </source>
</evidence>
<dbReference type="Pfam" id="PF09339">
    <property type="entry name" value="HTH_IclR"/>
    <property type="match status" value="1"/>
</dbReference>
<proteinExistence type="predicted"/>
<gene>
    <name evidence="3" type="ORF">FHR38_004767</name>
</gene>
<evidence type="ECO:0000259" key="2">
    <source>
        <dbReference type="Pfam" id="PF09339"/>
    </source>
</evidence>
<dbReference type="GO" id="GO:0006355">
    <property type="term" value="P:regulation of DNA-templated transcription"/>
    <property type="evidence" value="ECO:0007669"/>
    <property type="project" value="InterPro"/>
</dbReference>
<dbReference type="InterPro" id="IPR005471">
    <property type="entry name" value="Tscrpt_reg_IclR_N"/>
</dbReference>
<dbReference type="EMBL" id="JACHJW010000001">
    <property type="protein sequence ID" value="MBB4961034.1"/>
    <property type="molecule type" value="Genomic_DNA"/>
</dbReference>
<dbReference type="InterPro" id="IPR011991">
    <property type="entry name" value="ArsR-like_HTH"/>
</dbReference>
<accession>A0A7W7SU86</accession>
<dbReference type="GO" id="GO:0003677">
    <property type="term" value="F:DNA binding"/>
    <property type="evidence" value="ECO:0007669"/>
    <property type="project" value="InterPro"/>
</dbReference>
<evidence type="ECO:0000313" key="4">
    <source>
        <dbReference type="Proteomes" id="UP000578819"/>
    </source>
</evidence>
<comment type="caution">
    <text evidence="3">The sequence shown here is derived from an EMBL/GenBank/DDBJ whole genome shotgun (WGS) entry which is preliminary data.</text>
</comment>
<dbReference type="Gene3D" id="1.10.10.10">
    <property type="entry name" value="Winged helix-like DNA-binding domain superfamily/Winged helix DNA-binding domain"/>
    <property type="match status" value="1"/>
</dbReference>
<feature type="compositionally biased region" description="Low complexity" evidence="1">
    <location>
        <begin position="228"/>
        <end position="248"/>
    </location>
</feature>
<organism evidence="3 4">
    <name type="scientific">Micromonospora polyrhachis</name>
    <dbReference type="NCBI Taxonomy" id="1282883"/>
    <lineage>
        <taxon>Bacteria</taxon>
        <taxon>Bacillati</taxon>
        <taxon>Actinomycetota</taxon>
        <taxon>Actinomycetes</taxon>
        <taxon>Micromonosporales</taxon>
        <taxon>Micromonosporaceae</taxon>
        <taxon>Micromonospora</taxon>
    </lineage>
</organism>
<dbReference type="SUPFAM" id="SSF46785">
    <property type="entry name" value="Winged helix' DNA-binding domain"/>
    <property type="match status" value="1"/>
</dbReference>
<feature type="compositionally biased region" description="Polar residues" evidence="1">
    <location>
        <begin position="262"/>
        <end position="274"/>
    </location>
</feature>
<dbReference type="Proteomes" id="UP000578819">
    <property type="component" value="Unassembled WGS sequence"/>
</dbReference>
<dbReference type="AlphaFoldDB" id="A0A7W7SU86"/>
<feature type="region of interest" description="Disordered" evidence="1">
    <location>
        <begin position="226"/>
        <end position="274"/>
    </location>
</feature>
<evidence type="ECO:0000313" key="3">
    <source>
        <dbReference type="EMBL" id="MBB4961034.1"/>
    </source>
</evidence>
<dbReference type="InterPro" id="IPR036390">
    <property type="entry name" value="WH_DNA-bd_sf"/>
</dbReference>
<dbReference type="InterPro" id="IPR036388">
    <property type="entry name" value="WH-like_DNA-bd_sf"/>
</dbReference>